<dbReference type="GO" id="GO:0016740">
    <property type="term" value="F:transferase activity"/>
    <property type="evidence" value="ECO:0007669"/>
    <property type="project" value="UniProtKB-ARBA"/>
</dbReference>
<keyword evidence="7 10" id="KW-0648">Protein biosynthesis</keyword>
<dbReference type="Gene3D" id="3.40.50.800">
    <property type="entry name" value="Anticodon-binding domain"/>
    <property type="match status" value="1"/>
</dbReference>
<dbReference type="FunFam" id="3.30.930.10:FF:000062">
    <property type="entry name" value="Proline--tRNA ligase"/>
    <property type="match status" value="1"/>
</dbReference>
<dbReference type="InterPro" id="IPR033730">
    <property type="entry name" value="ProRS_core_prok"/>
</dbReference>
<evidence type="ECO:0000256" key="4">
    <source>
        <dbReference type="ARBA" id="ARBA00022598"/>
    </source>
</evidence>
<dbReference type="GO" id="GO:0140096">
    <property type="term" value="F:catalytic activity, acting on a protein"/>
    <property type="evidence" value="ECO:0007669"/>
    <property type="project" value="UniProtKB-ARBA"/>
</dbReference>
<dbReference type="NCBIfam" id="NF006625">
    <property type="entry name" value="PRK09194.1"/>
    <property type="match status" value="1"/>
</dbReference>
<comment type="domain">
    <text evidence="10">Consists of three domains: the N-terminal catalytic domain, the editing domain and the C-terminal anticodon-binding domain.</text>
</comment>
<keyword evidence="8 10" id="KW-0030">Aminoacyl-tRNA synthetase</keyword>
<evidence type="ECO:0000256" key="6">
    <source>
        <dbReference type="ARBA" id="ARBA00022840"/>
    </source>
</evidence>
<evidence type="ECO:0000256" key="7">
    <source>
        <dbReference type="ARBA" id="ARBA00022917"/>
    </source>
</evidence>
<name>A0A5R9F4U2_9BACL</name>
<dbReference type="NCBIfam" id="TIGR00409">
    <property type="entry name" value="proS_fam_II"/>
    <property type="match status" value="1"/>
</dbReference>
<comment type="catalytic activity">
    <reaction evidence="9 10">
        <text>tRNA(Pro) + L-proline + ATP = L-prolyl-tRNA(Pro) + AMP + diphosphate</text>
        <dbReference type="Rhea" id="RHEA:14305"/>
        <dbReference type="Rhea" id="RHEA-COMP:9700"/>
        <dbReference type="Rhea" id="RHEA-COMP:9702"/>
        <dbReference type="ChEBI" id="CHEBI:30616"/>
        <dbReference type="ChEBI" id="CHEBI:33019"/>
        <dbReference type="ChEBI" id="CHEBI:60039"/>
        <dbReference type="ChEBI" id="CHEBI:78442"/>
        <dbReference type="ChEBI" id="CHEBI:78532"/>
        <dbReference type="ChEBI" id="CHEBI:456215"/>
        <dbReference type="EC" id="6.1.1.15"/>
    </reaction>
</comment>
<feature type="domain" description="Aminoacyl-transfer RNA synthetases class-II family profile" evidence="11">
    <location>
        <begin position="38"/>
        <end position="442"/>
    </location>
</feature>
<dbReference type="GO" id="GO:0006433">
    <property type="term" value="P:prolyl-tRNA aminoacylation"/>
    <property type="evidence" value="ECO:0007669"/>
    <property type="project" value="UniProtKB-UniRule"/>
</dbReference>
<organism evidence="12 13">
    <name type="scientific">Exobacillus caeni</name>
    <dbReference type="NCBI Taxonomy" id="2574798"/>
    <lineage>
        <taxon>Bacteria</taxon>
        <taxon>Bacillati</taxon>
        <taxon>Bacillota</taxon>
        <taxon>Bacilli</taxon>
        <taxon>Bacillales</taxon>
        <taxon>Guptibacillaceae</taxon>
        <taxon>Exobacillus</taxon>
    </lineage>
</organism>
<keyword evidence="4 10" id="KW-0436">Ligase</keyword>
<dbReference type="InterPro" id="IPR045864">
    <property type="entry name" value="aa-tRNA-synth_II/BPL/LPL"/>
</dbReference>
<dbReference type="CDD" id="cd00861">
    <property type="entry name" value="ProRS_anticodon_short"/>
    <property type="match status" value="1"/>
</dbReference>
<keyword evidence="3 10" id="KW-0963">Cytoplasm</keyword>
<dbReference type="FunFam" id="3.30.930.10:FF:000066">
    <property type="entry name" value="Proline--tRNA ligase"/>
    <property type="match status" value="1"/>
</dbReference>
<dbReference type="PROSITE" id="PS50862">
    <property type="entry name" value="AA_TRNA_LIGASE_II"/>
    <property type="match status" value="1"/>
</dbReference>
<dbReference type="GO" id="GO:0005524">
    <property type="term" value="F:ATP binding"/>
    <property type="evidence" value="ECO:0007669"/>
    <property type="project" value="UniProtKB-UniRule"/>
</dbReference>
<accession>A0A5R9F4U2</accession>
<dbReference type="EC" id="6.1.1.15" evidence="10"/>
<evidence type="ECO:0000313" key="12">
    <source>
        <dbReference type="EMBL" id="TLS37366.1"/>
    </source>
</evidence>
<reference evidence="12 13" key="1">
    <citation type="submission" date="2019-04" db="EMBL/GenBank/DDBJ databases">
        <title>Bacillus caeni sp. nov., a bacterium isolated from mangrove sediment.</title>
        <authorList>
            <person name="Huang H."/>
            <person name="Mo K."/>
            <person name="Hu Y."/>
        </authorList>
    </citation>
    <scope>NUCLEOTIDE SEQUENCE [LARGE SCALE GENOMIC DNA]</scope>
    <source>
        <strain evidence="12 13">HB172195</strain>
    </source>
</reference>
<evidence type="ECO:0000256" key="10">
    <source>
        <dbReference type="HAMAP-Rule" id="MF_01569"/>
    </source>
</evidence>
<dbReference type="InterPro" id="IPR036621">
    <property type="entry name" value="Anticodon-bd_dom_sf"/>
</dbReference>
<dbReference type="GO" id="GO:0005829">
    <property type="term" value="C:cytosol"/>
    <property type="evidence" value="ECO:0007669"/>
    <property type="project" value="TreeGrafter"/>
</dbReference>
<keyword evidence="6 10" id="KW-0067">ATP-binding</keyword>
<dbReference type="OrthoDB" id="9809052at2"/>
<dbReference type="Pfam" id="PF03129">
    <property type="entry name" value="HGTP_anticodon"/>
    <property type="match status" value="1"/>
</dbReference>
<evidence type="ECO:0000256" key="3">
    <source>
        <dbReference type="ARBA" id="ARBA00022490"/>
    </source>
</evidence>
<comment type="caution">
    <text evidence="12">The sequence shown here is derived from an EMBL/GenBank/DDBJ whole genome shotgun (WGS) entry which is preliminary data.</text>
</comment>
<dbReference type="EMBL" id="SWLG01000006">
    <property type="protein sequence ID" value="TLS37366.1"/>
    <property type="molecule type" value="Genomic_DNA"/>
</dbReference>
<dbReference type="GO" id="GO:0004827">
    <property type="term" value="F:proline-tRNA ligase activity"/>
    <property type="evidence" value="ECO:0007669"/>
    <property type="project" value="UniProtKB-UniRule"/>
</dbReference>
<keyword evidence="13" id="KW-1185">Reference proteome</keyword>
<evidence type="ECO:0000256" key="1">
    <source>
        <dbReference type="ARBA" id="ARBA00004496"/>
    </source>
</evidence>
<dbReference type="InterPro" id="IPR044140">
    <property type="entry name" value="ProRS_anticodon_short"/>
</dbReference>
<dbReference type="SUPFAM" id="SSF52954">
    <property type="entry name" value="Class II aaRS ABD-related"/>
    <property type="match status" value="1"/>
</dbReference>
<dbReference type="InterPro" id="IPR023717">
    <property type="entry name" value="Pro-tRNA-Synthase_IIa_type1"/>
</dbReference>
<dbReference type="InterPro" id="IPR036754">
    <property type="entry name" value="YbaK/aa-tRNA-synt-asso_dom_sf"/>
</dbReference>
<evidence type="ECO:0000256" key="5">
    <source>
        <dbReference type="ARBA" id="ARBA00022741"/>
    </source>
</evidence>
<dbReference type="SUPFAM" id="SSF55681">
    <property type="entry name" value="Class II aaRS and biotin synthetases"/>
    <property type="match status" value="1"/>
</dbReference>
<dbReference type="CDD" id="cd00779">
    <property type="entry name" value="ProRS_core_prok"/>
    <property type="match status" value="1"/>
</dbReference>
<comment type="similarity">
    <text evidence="10">Belongs to the class-II aminoacyl-tRNA synthetase family. ProS type 1 subfamily.</text>
</comment>
<evidence type="ECO:0000256" key="9">
    <source>
        <dbReference type="ARBA" id="ARBA00047671"/>
    </source>
</evidence>
<dbReference type="InterPro" id="IPR004154">
    <property type="entry name" value="Anticodon-bd"/>
</dbReference>
<evidence type="ECO:0000259" key="11">
    <source>
        <dbReference type="PROSITE" id="PS50862"/>
    </source>
</evidence>
<dbReference type="InterPro" id="IPR004500">
    <property type="entry name" value="Pro-tRNA-synth_IIa_bac-type"/>
</dbReference>
<dbReference type="Gene3D" id="3.30.930.10">
    <property type="entry name" value="Bira Bifunctional Protein, Domain 2"/>
    <property type="match status" value="2"/>
</dbReference>
<gene>
    <name evidence="10" type="primary">proS</name>
    <name evidence="12" type="ORF">FCL54_09425</name>
</gene>
<dbReference type="PANTHER" id="PTHR42753">
    <property type="entry name" value="MITOCHONDRIAL RIBOSOME PROTEIN L39/PROLYL-TRNA LIGASE FAMILY MEMBER"/>
    <property type="match status" value="1"/>
</dbReference>
<comment type="function">
    <text evidence="10">Catalyzes the attachment of proline to tRNA(Pro) in a two-step reaction: proline is first activated by ATP to form Pro-AMP and then transferred to the acceptor end of tRNA(Pro). As ProRS can inadvertently accommodate and process non-cognate amino acids such as alanine and cysteine, to avoid such errors it has two additional distinct editing activities against alanine. One activity is designated as 'pretransfer' editing and involves the tRNA(Pro)-independent hydrolysis of activated Ala-AMP. The other activity is designated 'posttransfer' editing and involves deacylation of mischarged Ala-tRNA(Pro). The misacylated Cys-tRNA(Pro) is not edited by ProRS.</text>
</comment>
<proteinExistence type="inferred from homology"/>
<dbReference type="InterPro" id="IPR006195">
    <property type="entry name" value="aa-tRNA-synth_II"/>
</dbReference>
<protein>
    <recommendedName>
        <fullName evidence="10">Proline--tRNA ligase</fullName>
        <ecNumber evidence="10">6.1.1.15</ecNumber>
    </recommendedName>
    <alternativeName>
        <fullName evidence="10">Prolyl-tRNA synthetase</fullName>
        <shortName evidence="10">ProRS</shortName>
    </alternativeName>
</protein>
<comment type="subcellular location">
    <subcellularLocation>
        <location evidence="1 10">Cytoplasm</location>
    </subcellularLocation>
</comment>
<evidence type="ECO:0000313" key="13">
    <source>
        <dbReference type="Proteomes" id="UP000308230"/>
    </source>
</evidence>
<keyword evidence="5 10" id="KW-0547">Nucleotide-binding</keyword>
<dbReference type="InterPro" id="IPR050062">
    <property type="entry name" value="Pro-tRNA_synthetase"/>
</dbReference>
<sequence>MKQSHYFNPTLRELPADAEVISHQLLLRAGYMRQNAAGIYSYLPLGKRVLRKIEDVIREELDSAGAQELLMPAIQPAELWQETGRWEVYGPELMRLKDRHDRPFALGATHEELITSLVRDELNSYKQMPVILYQIQTKYRDERRPRFGLLRGREFIMKDAYSFHSSQEQLDDAYRLMHETYSKIFTRLGLDFRPVVADSGAMGGKDTEEFMALSKVGEDTIAYSDSSDYAANIEMTEVHVQYEKSGEPEKELEKTNSVAEVGAEKIIKFSAYRSGEERIIVLVRGDHEINEVKVKHLLEVEMLEEIHELEGLNPVGVSGVKVVADNAVKSVVNGICRLDKELVYHNVNPERDIPVDTYTDIRFIKEGDPSPDGKGTIKFAEGIEVGQVFKLGTKYSEAMGANYLDENGKAQPIIMGCYGIGVSRVMASVAEQMHDDNGLLWPKTLAPFQVHLIAVNVKDEAQNKLGEELYEKLKSEKYDVLYDDRKERAGVKFKDSDLIGIPLRVVIGKKAGDGIVEVKVRKTGETFEVDASELESTLKRLWDNLD</sequence>
<dbReference type="AlphaFoldDB" id="A0A5R9F4U2"/>
<dbReference type="InterPro" id="IPR002316">
    <property type="entry name" value="Pro-tRNA-ligase_IIa"/>
</dbReference>
<evidence type="ECO:0000256" key="8">
    <source>
        <dbReference type="ARBA" id="ARBA00023146"/>
    </source>
</evidence>
<evidence type="ECO:0000256" key="2">
    <source>
        <dbReference type="ARBA" id="ARBA00011738"/>
    </source>
</evidence>
<dbReference type="GO" id="GO:0002161">
    <property type="term" value="F:aminoacyl-tRNA deacylase activity"/>
    <property type="evidence" value="ECO:0007669"/>
    <property type="project" value="InterPro"/>
</dbReference>
<dbReference type="FunFam" id="3.40.50.800:FF:000011">
    <property type="entry name" value="Proline--tRNA ligase"/>
    <property type="match status" value="1"/>
</dbReference>
<dbReference type="PRINTS" id="PR01046">
    <property type="entry name" value="TRNASYNTHPRO"/>
</dbReference>
<dbReference type="PANTHER" id="PTHR42753:SF2">
    <property type="entry name" value="PROLINE--TRNA LIGASE"/>
    <property type="match status" value="1"/>
</dbReference>
<dbReference type="SUPFAM" id="SSF55826">
    <property type="entry name" value="YbaK/ProRS associated domain"/>
    <property type="match status" value="1"/>
</dbReference>
<dbReference type="HAMAP" id="MF_01569">
    <property type="entry name" value="Pro_tRNA_synth_type1"/>
    <property type="match status" value="1"/>
</dbReference>
<comment type="subunit">
    <text evidence="2 10">Homodimer.</text>
</comment>
<dbReference type="Proteomes" id="UP000308230">
    <property type="component" value="Unassembled WGS sequence"/>
</dbReference>
<dbReference type="InterPro" id="IPR002314">
    <property type="entry name" value="aa-tRNA-synt_IIb"/>
</dbReference>
<dbReference type="RefSeq" id="WP_138125728.1">
    <property type="nucleotide sequence ID" value="NZ_SWLG01000006.1"/>
</dbReference>
<dbReference type="Pfam" id="PF00587">
    <property type="entry name" value="tRNA-synt_2b"/>
    <property type="match status" value="1"/>
</dbReference>